<gene>
    <name evidence="3" type="ORF">JF259_16440</name>
</gene>
<organism evidence="3 4">
    <name type="scientific">Snuella sedimenti</name>
    <dbReference type="NCBI Taxonomy" id="2798802"/>
    <lineage>
        <taxon>Bacteria</taxon>
        <taxon>Pseudomonadati</taxon>
        <taxon>Bacteroidota</taxon>
        <taxon>Flavobacteriia</taxon>
        <taxon>Flavobacteriales</taxon>
        <taxon>Flavobacteriaceae</taxon>
        <taxon>Snuella</taxon>
    </lineage>
</organism>
<dbReference type="InterPro" id="IPR055170">
    <property type="entry name" value="GFO_IDH_MocA-like_dom"/>
</dbReference>
<dbReference type="PANTHER" id="PTHR43377">
    <property type="entry name" value="BILIVERDIN REDUCTASE A"/>
    <property type="match status" value="1"/>
</dbReference>
<name>A0A8J7IK41_9FLAO</name>
<proteinExistence type="predicted"/>
<dbReference type="GO" id="GO:0000166">
    <property type="term" value="F:nucleotide binding"/>
    <property type="evidence" value="ECO:0007669"/>
    <property type="project" value="InterPro"/>
</dbReference>
<dbReference type="InterPro" id="IPR000683">
    <property type="entry name" value="Gfo/Idh/MocA-like_OxRdtase_N"/>
</dbReference>
<dbReference type="EMBL" id="JAELVQ010000034">
    <property type="protein sequence ID" value="MBJ6369676.1"/>
    <property type="molecule type" value="Genomic_DNA"/>
</dbReference>
<dbReference type="RefSeq" id="WP_199116802.1">
    <property type="nucleotide sequence ID" value="NZ_JAELVQ010000034.1"/>
</dbReference>
<sequence length="371" mass="41689">MAQRIWLIVCVILLIPIRTLGQEMPLKVGVVGLSHSHVHWILSDLDRKDIDVVGIVEPNKDLAQRYAQQYGYSMSIVYNTIKEMIAATHPEAVTAFGSIYEHLHVVEVCAPEGVHVMVEKPLAVSVEHAKKMKMLARKHNIHLLTNYETTWYPTNHKAYELLKENYIGTTRKIIVRDGHKGPKKIGVNKEFLDWLTDPIQNGGGAITDFGCYGANLTTWLMEGEKPSTVTAVTLQQQPENNPKVDDDATIILTYNDNVKVIIQASWNWPIGRKDMEIYGVNGVIYVDNKHDMRIHISKGYDGFTAETFNLEERTPPFNDPFALLKAVVRNEVALKPNDLTALENNMIVVEILEAAIKSAKLGKTVKLSAID</sequence>
<reference evidence="3" key="1">
    <citation type="submission" date="2020-12" db="EMBL/GenBank/DDBJ databases">
        <title>Snuella sp. nov., isolated from sediment in Incheon.</title>
        <authorList>
            <person name="Kim W."/>
        </authorList>
    </citation>
    <scope>NUCLEOTIDE SEQUENCE</scope>
    <source>
        <strain evidence="3">CAU 1569</strain>
    </source>
</reference>
<dbReference type="Gene3D" id="3.30.360.10">
    <property type="entry name" value="Dihydrodipicolinate Reductase, domain 2"/>
    <property type="match status" value="1"/>
</dbReference>
<dbReference type="Proteomes" id="UP000610931">
    <property type="component" value="Unassembled WGS sequence"/>
</dbReference>
<accession>A0A8J7IK41</accession>
<dbReference type="InterPro" id="IPR051450">
    <property type="entry name" value="Gfo/Idh/MocA_Oxidoreductases"/>
</dbReference>
<protein>
    <submittedName>
        <fullName evidence="3">Gfo/Idh/MocA family oxidoreductase</fullName>
    </submittedName>
</protein>
<comment type="caution">
    <text evidence="3">The sequence shown here is derived from an EMBL/GenBank/DDBJ whole genome shotgun (WGS) entry which is preliminary data.</text>
</comment>
<evidence type="ECO:0000313" key="4">
    <source>
        <dbReference type="Proteomes" id="UP000610931"/>
    </source>
</evidence>
<dbReference type="InterPro" id="IPR036291">
    <property type="entry name" value="NAD(P)-bd_dom_sf"/>
</dbReference>
<dbReference type="Pfam" id="PF01408">
    <property type="entry name" value="GFO_IDH_MocA"/>
    <property type="match status" value="1"/>
</dbReference>
<dbReference type="SUPFAM" id="SSF51735">
    <property type="entry name" value="NAD(P)-binding Rossmann-fold domains"/>
    <property type="match status" value="1"/>
</dbReference>
<dbReference type="SUPFAM" id="SSF55347">
    <property type="entry name" value="Glyceraldehyde-3-phosphate dehydrogenase-like, C-terminal domain"/>
    <property type="match status" value="1"/>
</dbReference>
<feature type="domain" description="GFO/IDH/MocA-like oxidoreductase" evidence="2">
    <location>
        <begin position="157"/>
        <end position="284"/>
    </location>
</feature>
<evidence type="ECO:0000259" key="1">
    <source>
        <dbReference type="Pfam" id="PF01408"/>
    </source>
</evidence>
<dbReference type="AlphaFoldDB" id="A0A8J7IK41"/>
<feature type="domain" description="Gfo/Idh/MocA-like oxidoreductase N-terminal" evidence="1">
    <location>
        <begin position="26"/>
        <end position="144"/>
    </location>
</feature>
<keyword evidence="4" id="KW-1185">Reference proteome</keyword>
<dbReference type="PANTHER" id="PTHR43377:SF1">
    <property type="entry name" value="BILIVERDIN REDUCTASE A"/>
    <property type="match status" value="1"/>
</dbReference>
<evidence type="ECO:0000313" key="3">
    <source>
        <dbReference type="EMBL" id="MBJ6369676.1"/>
    </source>
</evidence>
<dbReference type="Pfam" id="PF22725">
    <property type="entry name" value="GFO_IDH_MocA_C3"/>
    <property type="match status" value="1"/>
</dbReference>
<evidence type="ECO:0000259" key="2">
    <source>
        <dbReference type="Pfam" id="PF22725"/>
    </source>
</evidence>
<dbReference type="Gene3D" id="3.40.50.720">
    <property type="entry name" value="NAD(P)-binding Rossmann-like Domain"/>
    <property type="match status" value="1"/>
</dbReference>